<evidence type="ECO:0000259" key="6">
    <source>
        <dbReference type="Pfam" id="PF07291"/>
    </source>
</evidence>
<proteinExistence type="predicted"/>
<keyword evidence="3 5" id="KW-1133">Transmembrane helix</keyword>
<dbReference type="EMBL" id="WHPN01000293">
    <property type="protein sequence ID" value="KAF4408031.1"/>
    <property type="molecule type" value="Genomic_DNA"/>
</dbReference>
<protein>
    <submittedName>
        <fullName evidence="7">Methylamine utilization protein MauE</fullName>
    </submittedName>
</protein>
<evidence type="ECO:0000313" key="8">
    <source>
        <dbReference type="Proteomes" id="UP000621266"/>
    </source>
</evidence>
<dbReference type="InterPro" id="IPR009908">
    <property type="entry name" value="Methylamine_util_MauE"/>
</dbReference>
<feature type="transmembrane region" description="Helical" evidence="5">
    <location>
        <begin position="6"/>
        <end position="24"/>
    </location>
</feature>
<evidence type="ECO:0000256" key="5">
    <source>
        <dbReference type="SAM" id="Phobius"/>
    </source>
</evidence>
<accession>A0ABQ7FG65</accession>
<sequence>MDYVLISCRALIGTVFLLSAVGKIRGRRRYTDFVTAVRGLAPGLPARGVAPAVIAAEAAVVVLLLRTESAAPGFVVALGLLAAFTAAIGAAVAKDRRVACQCFGASSAPVGAAHLVRNGVLLAAAASGLAAALGGTATGLRAEVVLTALATGVAVAVMTSFTDDIAHLFRPLD</sequence>
<keyword evidence="4 5" id="KW-0472">Membrane</keyword>
<feature type="domain" description="Methylamine utilisation protein MauE" evidence="6">
    <location>
        <begin position="1"/>
        <end position="130"/>
    </location>
</feature>
<comment type="caution">
    <text evidence="7">The sequence shown here is derived from an EMBL/GenBank/DDBJ whole genome shotgun (WGS) entry which is preliminary data.</text>
</comment>
<evidence type="ECO:0000313" key="7">
    <source>
        <dbReference type="EMBL" id="KAF4408031.1"/>
    </source>
</evidence>
<dbReference type="Proteomes" id="UP000621266">
    <property type="component" value="Unassembled WGS sequence"/>
</dbReference>
<evidence type="ECO:0000256" key="4">
    <source>
        <dbReference type="ARBA" id="ARBA00023136"/>
    </source>
</evidence>
<comment type="subcellular location">
    <subcellularLocation>
        <location evidence="1">Membrane</location>
        <topology evidence="1">Multi-pass membrane protein</topology>
    </subcellularLocation>
</comment>
<feature type="transmembrane region" description="Helical" evidence="5">
    <location>
        <begin position="44"/>
        <end position="65"/>
    </location>
</feature>
<keyword evidence="8" id="KW-1185">Reference proteome</keyword>
<dbReference type="Pfam" id="PF07291">
    <property type="entry name" value="MauE"/>
    <property type="match status" value="1"/>
</dbReference>
<reference evidence="7 8" key="1">
    <citation type="submission" date="2019-10" db="EMBL/GenBank/DDBJ databases">
        <title>Streptomyces tenebrisbrunneis sp.nov., an endogenous actinomycete isolated from of Lycium ruthenicum.</title>
        <authorList>
            <person name="Ma L."/>
        </authorList>
    </citation>
    <scope>NUCLEOTIDE SEQUENCE [LARGE SCALE GENOMIC DNA]</scope>
    <source>
        <strain evidence="7 8">TRM 66187</strain>
    </source>
</reference>
<dbReference type="RefSeq" id="WP_170315870.1">
    <property type="nucleotide sequence ID" value="NZ_WHPN01000293.1"/>
</dbReference>
<gene>
    <name evidence="7" type="ORF">GCU69_16830</name>
</gene>
<organism evidence="7 8">
    <name type="scientific">Streptomyces lycii</name>
    <dbReference type="NCBI Taxonomy" id="2654337"/>
    <lineage>
        <taxon>Bacteria</taxon>
        <taxon>Bacillati</taxon>
        <taxon>Actinomycetota</taxon>
        <taxon>Actinomycetes</taxon>
        <taxon>Kitasatosporales</taxon>
        <taxon>Streptomycetaceae</taxon>
        <taxon>Streptomyces</taxon>
    </lineage>
</organism>
<name>A0ABQ7FG65_9ACTN</name>
<evidence type="ECO:0000256" key="3">
    <source>
        <dbReference type="ARBA" id="ARBA00022989"/>
    </source>
</evidence>
<evidence type="ECO:0000256" key="1">
    <source>
        <dbReference type="ARBA" id="ARBA00004141"/>
    </source>
</evidence>
<keyword evidence="2 5" id="KW-0812">Transmembrane</keyword>
<feature type="transmembrane region" description="Helical" evidence="5">
    <location>
        <begin position="71"/>
        <end position="93"/>
    </location>
</feature>
<evidence type="ECO:0000256" key="2">
    <source>
        <dbReference type="ARBA" id="ARBA00022692"/>
    </source>
</evidence>